<organism evidence="1 2">
    <name type="scientific">Tanacetum coccineum</name>
    <dbReference type="NCBI Taxonomy" id="301880"/>
    <lineage>
        <taxon>Eukaryota</taxon>
        <taxon>Viridiplantae</taxon>
        <taxon>Streptophyta</taxon>
        <taxon>Embryophyta</taxon>
        <taxon>Tracheophyta</taxon>
        <taxon>Spermatophyta</taxon>
        <taxon>Magnoliopsida</taxon>
        <taxon>eudicotyledons</taxon>
        <taxon>Gunneridae</taxon>
        <taxon>Pentapetalae</taxon>
        <taxon>asterids</taxon>
        <taxon>campanulids</taxon>
        <taxon>Asterales</taxon>
        <taxon>Asteraceae</taxon>
        <taxon>Asteroideae</taxon>
        <taxon>Anthemideae</taxon>
        <taxon>Anthemidinae</taxon>
        <taxon>Tanacetum</taxon>
    </lineage>
</organism>
<accession>A0ABQ5IDL7</accession>
<comment type="caution">
    <text evidence="1">The sequence shown here is derived from an EMBL/GenBank/DDBJ whole genome shotgun (WGS) entry which is preliminary data.</text>
</comment>
<gene>
    <name evidence="1" type="ORF">Tco_1093060</name>
</gene>
<reference evidence="1" key="1">
    <citation type="journal article" date="2022" name="Int. J. Mol. Sci.">
        <title>Draft Genome of Tanacetum Coccineum: Genomic Comparison of Closely Related Tanacetum-Family Plants.</title>
        <authorList>
            <person name="Yamashiro T."/>
            <person name="Shiraishi A."/>
            <person name="Nakayama K."/>
            <person name="Satake H."/>
        </authorList>
    </citation>
    <scope>NUCLEOTIDE SEQUENCE</scope>
</reference>
<dbReference type="Proteomes" id="UP001151760">
    <property type="component" value="Unassembled WGS sequence"/>
</dbReference>
<reference evidence="1" key="2">
    <citation type="submission" date="2022-01" db="EMBL/GenBank/DDBJ databases">
        <authorList>
            <person name="Yamashiro T."/>
            <person name="Shiraishi A."/>
            <person name="Satake H."/>
            <person name="Nakayama K."/>
        </authorList>
    </citation>
    <scope>NUCLEOTIDE SEQUENCE</scope>
</reference>
<sequence length="317" mass="37025">MEEVLYKFIDEGRREHGEIGGFIREFKRTNELLLKERNNSLRELEFEVYGLSKAINNAQLTKYKVKGVTTRGGKTTTKIIHDTNDINKEPPILHHDKPHRLIMDDPNITMEEYTRLEEEKARRQGQTFDWQTASYGKRGYYETEDDSFTDIKIEYPAIVFDDISDDNAFNGIDGGDVIDHTAKVLEILEWIKIPNVDKDQLRLHVFPISLSGHAKEWWDNEPYLDAQEGNGIYNFEESNEYSPPIPVSIKYDVDNPDEVCKSEEFKVIRYSIGTDEEFITISPSKYETWGKTYGSMSCIYHDLFNKKFRGWLVKHTK</sequence>
<protein>
    <submittedName>
        <fullName evidence="1">Uncharacterized protein</fullName>
    </submittedName>
</protein>
<name>A0ABQ5IDL7_9ASTR</name>
<keyword evidence="2" id="KW-1185">Reference proteome</keyword>
<proteinExistence type="predicted"/>
<dbReference type="EMBL" id="BQNB010020588">
    <property type="protein sequence ID" value="GJT97542.1"/>
    <property type="molecule type" value="Genomic_DNA"/>
</dbReference>
<evidence type="ECO:0000313" key="1">
    <source>
        <dbReference type="EMBL" id="GJT97542.1"/>
    </source>
</evidence>
<evidence type="ECO:0000313" key="2">
    <source>
        <dbReference type="Proteomes" id="UP001151760"/>
    </source>
</evidence>